<evidence type="ECO:0000256" key="4">
    <source>
        <dbReference type="ARBA" id="ARBA00023015"/>
    </source>
</evidence>
<dbReference type="GeneID" id="27721521"/>
<evidence type="ECO:0000256" key="8">
    <source>
        <dbReference type="ARBA" id="ARBA00038134"/>
    </source>
</evidence>
<dbReference type="SUPFAM" id="SSF57701">
    <property type="entry name" value="Zn2/Cys6 DNA-binding domain"/>
    <property type="match status" value="1"/>
</dbReference>
<comment type="caution">
    <text evidence="13">The sequence shown here is derived from an EMBL/GenBank/DDBJ whole genome shotgun (WGS) entry which is preliminary data.</text>
</comment>
<dbReference type="OMA" id="IYGEHTR"/>
<dbReference type="SMART" id="SM00066">
    <property type="entry name" value="GAL4"/>
    <property type="match status" value="1"/>
</dbReference>
<dbReference type="PANTHER" id="PTHR31845:SF34">
    <property type="entry name" value="TRANSCRIPTIONAL ACTIVATOR OF PROTEASES PRTT"/>
    <property type="match status" value="1"/>
</dbReference>
<dbReference type="GO" id="GO:0008270">
    <property type="term" value="F:zinc ion binding"/>
    <property type="evidence" value="ECO:0007669"/>
    <property type="project" value="InterPro"/>
</dbReference>
<evidence type="ECO:0000256" key="2">
    <source>
        <dbReference type="ARBA" id="ARBA00022723"/>
    </source>
</evidence>
<dbReference type="GO" id="GO:0000976">
    <property type="term" value="F:transcription cis-regulatory region binding"/>
    <property type="evidence" value="ECO:0007669"/>
    <property type="project" value="TreeGrafter"/>
</dbReference>
<sequence>MSASPPLSDASSLRQTRKRRNSTAALAGDERQAPKQRTKRTALACERCRMKKLRCMGGHPCGACQRASADCDFGDRVWDSQQSISATNQRLSQLEKTIADLAASLSHLKNPQPVGDSCAHASVPPLSGPSLGVQAIPDSSVNVNEPLHLVSSPKQVSPAAQSQGSDATPNSLRSSSANPRMSETLESRWAALQRNVAPFPPLMAHPTVWSEEPAKPSLGGIAAQPTLGLAHYRAQVHLQSEPISEGIIGEMVARALFGFHFDHVRSSSPFLFTSILAVAARYYPSYRRTQPTLLTLPPISANALEGLADLANAHLGNALPTLVILGFGRPHAMPIAACSRQYLTVARMLGPSAQVDLAAAAYAASLVELSTITWDLISGLRTAHLQPNNRQDDYQLAAWSNVSALLSDMNPRLDEWEHQWTWGGSYDAVTLGTYAKLVVMYGEHARLCLNSLSLNLVTAKGDDEHRQNQVPTAYLTRACDAAVSIVKGHLESSGDEPLIRYGADYVVLILGQATVFLIRILTARLEQPLPIDRLVLLHYLKKAIELMEANNLSTTNICGWIAQICRDLTRHAGLSVDNEGIIAGSAAPEPNLPEPDWDFDISTFLGQNVPVGEISLDLGGYFDFTQSFLPPSSGP</sequence>
<dbReference type="CDD" id="cd00067">
    <property type="entry name" value="GAL4"/>
    <property type="match status" value="1"/>
</dbReference>
<keyword evidence="5" id="KW-0238">DNA-binding</keyword>
<evidence type="ECO:0000313" key="13">
    <source>
        <dbReference type="EMBL" id="KEZ45041.1"/>
    </source>
</evidence>
<dbReference type="Proteomes" id="UP000028545">
    <property type="component" value="Unassembled WGS sequence"/>
</dbReference>
<evidence type="ECO:0000256" key="6">
    <source>
        <dbReference type="ARBA" id="ARBA00023163"/>
    </source>
</evidence>
<organism evidence="13 14">
    <name type="scientific">Pseudallescheria apiosperma</name>
    <name type="common">Scedosporium apiospermum</name>
    <dbReference type="NCBI Taxonomy" id="563466"/>
    <lineage>
        <taxon>Eukaryota</taxon>
        <taxon>Fungi</taxon>
        <taxon>Dikarya</taxon>
        <taxon>Ascomycota</taxon>
        <taxon>Pezizomycotina</taxon>
        <taxon>Sordariomycetes</taxon>
        <taxon>Hypocreomycetidae</taxon>
        <taxon>Microascales</taxon>
        <taxon>Microascaceae</taxon>
        <taxon>Scedosporium</taxon>
    </lineage>
</organism>
<feature type="compositionally biased region" description="Low complexity" evidence="11">
    <location>
        <begin position="1"/>
        <end position="13"/>
    </location>
</feature>
<evidence type="ECO:0000313" key="14">
    <source>
        <dbReference type="Proteomes" id="UP000028545"/>
    </source>
</evidence>
<evidence type="ECO:0000256" key="5">
    <source>
        <dbReference type="ARBA" id="ARBA00023125"/>
    </source>
</evidence>
<evidence type="ECO:0000256" key="9">
    <source>
        <dbReference type="ARBA" id="ARBA00041135"/>
    </source>
</evidence>
<dbReference type="RefSeq" id="XP_016644840.1">
    <property type="nucleotide sequence ID" value="XM_016785464.1"/>
</dbReference>
<dbReference type="GO" id="GO:0005634">
    <property type="term" value="C:nucleus"/>
    <property type="evidence" value="ECO:0007669"/>
    <property type="project" value="UniProtKB-SubCell"/>
</dbReference>
<dbReference type="HOGENOM" id="CLU_357536_0_0_1"/>
<accession>A0A084GCH9</accession>
<dbReference type="InterPro" id="IPR001138">
    <property type="entry name" value="Zn2Cys6_DnaBD"/>
</dbReference>
<dbReference type="EMBL" id="JOWA01000086">
    <property type="protein sequence ID" value="KEZ45041.1"/>
    <property type="molecule type" value="Genomic_DNA"/>
</dbReference>
<feature type="domain" description="Zn(2)-C6 fungal-type" evidence="12">
    <location>
        <begin position="44"/>
        <end position="73"/>
    </location>
</feature>
<dbReference type="InterPro" id="IPR051089">
    <property type="entry name" value="prtT"/>
</dbReference>
<keyword evidence="4" id="KW-0805">Transcription regulation</keyword>
<dbReference type="KEGG" id="sapo:SAPIO_CDS2449"/>
<dbReference type="PROSITE" id="PS00463">
    <property type="entry name" value="ZN2_CY6_FUNGAL_1"/>
    <property type="match status" value="1"/>
</dbReference>
<evidence type="ECO:0000259" key="12">
    <source>
        <dbReference type="PROSITE" id="PS50048"/>
    </source>
</evidence>
<feature type="compositionally biased region" description="Polar residues" evidence="11">
    <location>
        <begin position="152"/>
        <end position="181"/>
    </location>
</feature>
<comment type="subcellular location">
    <subcellularLocation>
        <location evidence="1">Nucleus</location>
    </subcellularLocation>
</comment>
<keyword evidence="2" id="KW-0479">Metal-binding</keyword>
<evidence type="ECO:0000256" key="1">
    <source>
        <dbReference type="ARBA" id="ARBA00004123"/>
    </source>
</evidence>
<dbReference type="Gene3D" id="4.10.240.10">
    <property type="entry name" value="Zn(2)-C6 fungal-type DNA-binding domain"/>
    <property type="match status" value="1"/>
</dbReference>
<keyword evidence="6" id="KW-0804">Transcription</keyword>
<dbReference type="Pfam" id="PF00172">
    <property type="entry name" value="Zn_clus"/>
    <property type="match status" value="1"/>
</dbReference>
<keyword evidence="3" id="KW-0862">Zinc</keyword>
<dbReference type="GO" id="GO:0000981">
    <property type="term" value="F:DNA-binding transcription factor activity, RNA polymerase II-specific"/>
    <property type="evidence" value="ECO:0007669"/>
    <property type="project" value="InterPro"/>
</dbReference>
<protein>
    <recommendedName>
        <fullName evidence="9">Transcriptional activator of proteases prtT</fullName>
    </recommendedName>
    <alternativeName>
        <fullName evidence="10">Zn(2)-C6 zinc finger-containing protein prtT</fullName>
    </alternativeName>
</protein>
<dbReference type="PROSITE" id="PS50048">
    <property type="entry name" value="ZN2_CY6_FUNGAL_2"/>
    <property type="match status" value="1"/>
</dbReference>
<dbReference type="OrthoDB" id="4151048at2759"/>
<dbReference type="PANTHER" id="PTHR31845">
    <property type="entry name" value="FINGER DOMAIN PROTEIN, PUTATIVE-RELATED"/>
    <property type="match status" value="1"/>
</dbReference>
<feature type="region of interest" description="Disordered" evidence="11">
    <location>
        <begin position="150"/>
        <end position="184"/>
    </location>
</feature>
<gene>
    <name evidence="13" type="ORF">SAPIO_CDS2449</name>
</gene>
<evidence type="ECO:0000256" key="11">
    <source>
        <dbReference type="SAM" id="MobiDB-lite"/>
    </source>
</evidence>
<dbReference type="AlphaFoldDB" id="A0A084GCH9"/>
<keyword evidence="14" id="KW-1185">Reference proteome</keyword>
<evidence type="ECO:0000256" key="10">
    <source>
        <dbReference type="ARBA" id="ARBA00042461"/>
    </source>
</evidence>
<reference evidence="13 14" key="1">
    <citation type="journal article" date="2014" name="Genome Announc.">
        <title>Draft genome sequence of the pathogenic fungus Scedosporium apiospermum.</title>
        <authorList>
            <person name="Vandeputte P."/>
            <person name="Ghamrawi S."/>
            <person name="Rechenmann M."/>
            <person name="Iltis A."/>
            <person name="Giraud S."/>
            <person name="Fleury M."/>
            <person name="Thornton C."/>
            <person name="Delhaes L."/>
            <person name="Meyer W."/>
            <person name="Papon N."/>
            <person name="Bouchara J.P."/>
        </authorList>
    </citation>
    <scope>NUCLEOTIDE SEQUENCE [LARGE SCALE GENOMIC DNA]</scope>
    <source>
        <strain evidence="13 14">IHEM 14462</strain>
    </source>
</reference>
<keyword evidence="7" id="KW-0539">Nucleus</keyword>
<feature type="region of interest" description="Disordered" evidence="11">
    <location>
        <begin position="1"/>
        <end position="39"/>
    </location>
</feature>
<comment type="similarity">
    <text evidence="8">Belongs to the prtT family.</text>
</comment>
<dbReference type="InterPro" id="IPR036864">
    <property type="entry name" value="Zn2-C6_fun-type_DNA-bd_sf"/>
</dbReference>
<evidence type="ECO:0000256" key="7">
    <source>
        <dbReference type="ARBA" id="ARBA00023242"/>
    </source>
</evidence>
<dbReference type="VEuPathDB" id="FungiDB:SAPIO_CDS2449"/>
<evidence type="ECO:0000256" key="3">
    <source>
        <dbReference type="ARBA" id="ARBA00022833"/>
    </source>
</evidence>
<name>A0A084GCH9_PSEDA</name>
<proteinExistence type="inferred from homology"/>